<protein>
    <submittedName>
        <fullName evidence="1">Uncharacterized protein</fullName>
    </submittedName>
</protein>
<evidence type="ECO:0000313" key="1">
    <source>
        <dbReference type="EMBL" id="PKU81333.1"/>
    </source>
</evidence>
<proteinExistence type="predicted"/>
<sequence length="112" mass="12143">MGSSIRAGGPHSVAVNHHIAVWLKNKNEVSELPSCLASQHDDSSRRADEQLAIVLQYEGAVTTLAPELNTLLKDSDEQLAGAFRSSRNAKGRRIDDLAVDEGVFFIDAMVVL</sequence>
<organism evidence="1 2">
    <name type="scientific">Dendrobium catenatum</name>
    <dbReference type="NCBI Taxonomy" id="906689"/>
    <lineage>
        <taxon>Eukaryota</taxon>
        <taxon>Viridiplantae</taxon>
        <taxon>Streptophyta</taxon>
        <taxon>Embryophyta</taxon>
        <taxon>Tracheophyta</taxon>
        <taxon>Spermatophyta</taxon>
        <taxon>Magnoliopsida</taxon>
        <taxon>Liliopsida</taxon>
        <taxon>Asparagales</taxon>
        <taxon>Orchidaceae</taxon>
        <taxon>Epidendroideae</taxon>
        <taxon>Malaxideae</taxon>
        <taxon>Dendrobiinae</taxon>
        <taxon>Dendrobium</taxon>
    </lineage>
</organism>
<reference evidence="1 2" key="1">
    <citation type="journal article" date="2016" name="Sci. Rep.">
        <title>The Dendrobium catenatum Lindl. genome sequence provides insights into polysaccharide synthase, floral development and adaptive evolution.</title>
        <authorList>
            <person name="Zhang G.Q."/>
            <person name="Xu Q."/>
            <person name="Bian C."/>
            <person name="Tsai W.C."/>
            <person name="Yeh C.M."/>
            <person name="Liu K.W."/>
            <person name="Yoshida K."/>
            <person name="Zhang L.S."/>
            <person name="Chang S.B."/>
            <person name="Chen F."/>
            <person name="Shi Y."/>
            <person name="Su Y.Y."/>
            <person name="Zhang Y.Q."/>
            <person name="Chen L.J."/>
            <person name="Yin Y."/>
            <person name="Lin M."/>
            <person name="Huang H."/>
            <person name="Deng H."/>
            <person name="Wang Z.W."/>
            <person name="Zhu S.L."/>
            <person name="Zhao X."/>
            <person name="Deng C."/>
            <person name="Niu S.C."/>
            <person name="Huang J."/>
            <person name="Wang M."/>
            <person name="Liu G.H."/>
            <person name="Yang H.J."/>
            <person name="Xiao X.J."/>
            <person name="Hsiao Y.Y."/>
            <person name="Wu W.L."/>
            <person name="Chen Y.Y."/>
            <person name="Mitsuda N."/>
            <person name="Ohme-Takagi M."/>
            <person name="Luo Y.B."/>
            <person name="Van de Peer Y."/>
            <person name="Liu Z.J."/>
        </authorList>
    </citation>
    <scope>NUCLEOTIDE SEQUENCE [LARGE SCALE GENOMIC DNA]</scope>
    <source>
        <tissue evidence="1">The whole plant</tissue>
    </source>
</reference>
<dbReference type="Proteomes" id="UP000233837">
    <property type="component" value="Unassembled WGS sequence"/>
</dbReference>
<reference evidence="1 2" key="2">
    <citation type="journal article" date="2017" name="Nature">
        <title>The Apostasia genome and the evolution of orchids.</title>
        <authorList>
            <person name="Zhang G.Q."/>
            <person name="Liu K.W."/>
            <person name="Li Z."/>
            <person name="Lohaus R."/>
            <person name="Hsiao Y.Y."/>
            <person name="Niu S.C."/>
            <person name="Wang J.Y."/>
            <person name="Lin Y.C."/>
            <person name="Xu Q."/>
            <person name="Chen L.J."/>
            <person name="Yoshida K."/>
            <person name="Fujiwara S."/>
            <person name="Wang Z.W."/>
            <person name="Zhang Y.Q."/>
            <person name="Mitsuda N."/>
            <person name="Wang M."/>
            <person name="Liu G.H."/>
            <person name="Pecoraro L."/>
            <person name="Huang H.X."/>
            <person name="Xiao X.J."/>
            <person name="Lin M."/>
            <person name="Wu X.Y."/>
            <person name="Wu W.L."/>
            <person name="Chen Y.Y."/>
            <person name="Chang S.B."/>
            <person name="Sakamoto S."/>
            <person name="Ohme-Takagi M."/>
            <person name="Yagi M."/>
            <person name="Zeng S.J."/>
            <person name="Shen C.Y."/>
            <person name="Yeh C.M."/>
            <person name="Luo Y.B."/>
            <person name="Tsai W.C."/>
            <person name="Van de Peer Y."/>
            <person name="Liu Z.J."/>
        </authorList>
    </citation>
    <scope>NUCLEOTIDE SEQUENCE [LARGE SCALE GENOMIC DNA]</scope>
    <source>
        <tissue evidence="1">The whole plant</tissue>
    </source>
</reference>
<accession>A0A2I0X0A3</accession>
<dbReference type="AlphaFoldDB" id="A0A2I0X0A3"/>
<evidence type="ECO:0000313" key="2">
    <source>
        <dbReference type="Proteomes" id="UP000233837"/>
    </source>
</evidence>
<keyword evidence="2" id="KW-1185">Reference proteome</keyword>
<dbReference type="EMBL" id="KZ502258">
    <property type="protein sequence ID" value="PKU81333.1"/>
    <property type="molecule type" value="Genomic_DNA"/>
</dbReference>
<gene>
    <name evidence="1" type="ORF">MA16_Dca022839</name>
</gene>
<name>A0A2I0X0A3_9ASPA</name>